<dbReference type="EMBL" id="NOXS01000035">
    <property type="protein sequence ID" value="OYQ16648.1"/>
    <property type="molecule type" value="Genomic_DNA"/>
</dbReference>
<comment type="caution">
    <text evidence="2">The sequence shown here is derived from an EMBL/GenBank/DDBJ whole genome shotgun (WGS) entry which is preliminary data.</text>
</comment>
<evidence type="ECO:0000313" key="2">
    <source>
        <dbReference type="EMBL" id="OYQ16648.1"/>
    </source>
</evidence>
<name>A0A255XI80_9PROT</name>
<feature type="signal peptide" evidence="1">
    <location>
        <begin position="1"/>
        <end position="23"/>
    </location>
</feature>
<keyword evidence="1" id="KW-0732">Signal</keyword>
<evidence type="ECO:0000313" key="3">
    <source>
        <dbReference type="Proteomes" id="UP000216361"/>
    </source>
</evidence>
<keyword evidence="3" id="KW-1185">Reference proteome</keyword>
<dbReference type="RefSeq" id="WP_094410285.1">
    <property type="nucleotide sequence ID" value="NZ_BMJZ01000003.1"/>
</dbReference>
<protein>
    <submittedName>
        <fullName evidence="2">Uncharacterized protein</fullName>
    </submittedName>
</protein>
<sequence>MRAMMKTVAAAALLASVASGAFAQSADFNKIHEGAQVTGVCNGALSQAQENKVGLIAAASAGDLLVGGILSTETKTRGDARVQAYSLGCKDAKNTAAIQYYTDKVK</sequence>
<accession>A0A255XI80</accession>
<proteinExistence type="predicted"/>
<dbReference type="AlphaFoldDB" id="A0A255XI80"/>
<organism evidence="2 3">
    <name type="scientific">Elstera cyanobacteriorum</name>
    <dbReference type="NCBI Taxonomy" id="2022747"/>
    <lineage>
        <taxon>Bacteria</taxon>
        <taxon>Pseudomonadati</taxon>
        <taxon>Pseudomonadota</taxon>
        <taxon>Alphaproteobacteria</taxon>
        <taxon>Rhodospirillales</taxon>
        <taxon>Rhodospirillaceae</taxon>
        <taxon>Elstera</taxon>
    </lineage>
</organism>
<gene>
    <name evidence="2" type="ORF">CHR90_16785</name>
</gene>
<dbReference type="Proteomes" id="UP000216361">
    <property type="component" value="Unassembled WGS sequence"/>
</dbReference>
<evidence type="ECO:0000256" key="1">
    <source>
        <dbReference type="SAM" id="SignalP"/>
    </source>
</evidence>
<reference evidence="2 3" key="1">
    <citation type="submission" date="2017-07" db="EMBL/GenBank/DDBJ databases">
        <title>Elstera cyanobacteriorum sp. nov., a novel bacterium isolated from cyanobacterial aggregates in a eutrophic lake.</title>
        <authorList>
            <person name="Cai H."/>
        </authorList>
    </citation>
    <scope>NUCLEOTIDE SEQUENCE [LARGE SCALE GENOMIC DNA]</scope>
    <source>
        <strain evidence="2 3">TH019</strain>
    </source>
</reference>
<feature type="chain" id="PRO_5012716554" evidence="1">
    <location>
        <begin position="24"/>
        <end position="106"/>
    </location>
</feature>